<evidence type="ECO:0000256" key="4">
    <source>
        <dbReference type="ARBA" id="ARBA00022723"/>
    </source>
</evidence>
<name>A0A8T2RMC7_CERRI</name>
<dbReference type="OrthoDB" id="8062037at2759"/>
<accession>A0A8T2RMC7</accession>
<comment type="catalytic activity">
    <reaction evidence="1">
        <text>S-ubiquitinyl-[E2 ubiquitin-conjugating enzyme]-L-cysteine + [acceptor protein]-L-lysine = [E2 ubiquitin-conjugating enzyme]-L-cysteine + N(6)-ubiquitinyl-[acceptor protein]-L-lysine.</text>
        <dbReference type="EC" id="2.3.2.27"/>
    </reaction>
</comment>
<evidence type="ECO:0000256" key="9">
    <source>
        <dbReference type="SAM" id="MobiDB-lite"/>
    </source>
</evidence>
<dbReference type="InterPro" id="IPR001841">
    <property type="entry name" value="Znf_RING"/>
</dbReference>
<organism evidence="11 12">
    <name type="scientific">Ceratopteris richardii</name>
    <name type="common">Triangle waterfern</name>
    <dbReference type="NCBI Taxonomy" id="49495"/>
    <lineage>
        <taxon>Eukaryota</taxon>
        <taxon>Viridiplantae</taxon>
        <taxon>Streptophyta</taxon>
        <taxon>Embryophyta</taxon>
        <taxon>Tracheophyta</taxon>
        <taxon>Polypodiopsida</taxon>
        <taxon>Polypodiidae</taxon>
        <taxon>Polypodiales</taxon>
        <taxon>Pteridineae</taxon>
        <taxon>Pteridaceae</taxon>
        <taxon>Parkerioideae</taxon>
        <taxon>Ceratopteris</taxon>
    </lineage>
</organism>
<evidence type="ECO:0000313" key="12">
    <source>
        <dbReference type="Proteomes" id="UP000825935"/>
    </source>
</evidence>
<evidence type="ECO:0000256" key="2">
    <source>
        <dbReference type="ARBA" id="ARBA00012483"/>
    </source>
</evidence>
<proteinExistence type="predicted"/>
<keyword evidence="6" id="KW-0833">Ubl conjugation pathway</keyword>
<keyword evidence="12" id="KW-1185">Reference proteome</keyword>
<protein>
    <recommendedName>
        <fullName evidence="2">RING-type E3 ubiquitin transferase</fullName>
        <ecNumber evidence="2">2.3.2.27</ecNumber>
    </recommendedName>
</protein>
<dbReference type="Pfam" id="PF13639">
    <property type="entry name" value="zf-RING_2"/>
    <property type="match status" value="1"/>
</dbReference>
<dbReference type="PROSITE" id="PS50089">
    <property type="entry name" value="ZF_RING_2"/>
    <property type="match status" value="1"/>
</dbReference>
<keyword evidence="4" id="KW-0479">Metal-binding</keyword>
<dbReference type="Proteomes" id="UP000825935">
    <property type="component" value="Chromosome 26"/>
</dbReference>
<feature type="domain" description="RING-type" evidence="10">
    <location>
        <begin position="505"/>
        <end position="546"/>
    </location>
</feature>
<evidence type="ECO:0000256" key="3">
    <source>
        <dbReference type="ARBA" id="ARBA00022679"/>
    </source>
</evidence>
<sequence>MLLENTFEEEIKGVSMVGRSIAYENSGEVSATSTRSLSRSAGENRSVHAPLKALGQTAHGCSSCFGRVIAPKKGFHGQEDKISGFTWSRRKSSNSLWKFNCVSSCDVLPSLTSSAPASLAKHGSSHGIKLRRKSGNGSSSKTSIISNAGSLVHKNWCHGLGGFSREKGSKTNANQSSSQLSPDSSFFFRMSNWCLMRPMTMRSESLISSTELSCGNSTVQVSNSGSVRGEREASRSSRSSTDSCETSLLSMPNDEPPSRRLEDNFEGGSFYEHDLGMMDSSDRRDTTGLWINSTFSGNTPRSLSTQSRTNSNSSVYSGSLSASRPAHAPFLFGVAHRTRSLEMVSSPSSYLSSPDVNLLSSDMLRPYTTSTLHSPYLSRATSSPEDQDNYHVHSSSEIPIFRSFGQFPLESFEEGQECISYGIEQQVFMWEANLILGGIPVHDRYRDLRLDIDSMSYEDLLALEERIGDVCTGLERDTISSCLKSKLFMGNNDLVQIKEVSELKCSICQVDFEEGNELGTLKCGHSHHFQCIEEWLSRKNQCPICKASAFTK</sequence>
<evidence type="ECO:0000259" key="10">
    <source>
        <dbReference type="PROSITE" id="PS50089"/>
    </source>
</evidence>
<dbReference type="AlphaFoldDB" id="A0A8T2RMC7"/>
<feature type="region of interest" description="Disordered" evidence="9">
    <location>
        <begin position="216"/>
        <end position="267"/>
    </location>
</feature>
<dbReference type="EMBL" id="CM035431">
    <property type="protein sequence ID" value="KAH7297200.1"/>
    <property type="molecule type" value="Genomic_DNA"/>
</dbReference>
<dbReference type="InterPro" id="IPR013083">
    <property type="entry name" value="Znf_RING/FYVE/PHD"/>
</dbReference>
<dbReference type="PANTHER" id="PTHR22937">
    <property type="entry name" value="E3 UBIQUITIN-PROTEIN LIGASE RNF165"/>
    <property type="match status" value="1"/>
</dbReference>
<dbReference type="InterPro" id="IPR045191">
    <property type="entry name" value="MBR1/2-like"/>
</dbReference>
<dbReference type="EC" id="2.3.2.27" evidence="2"/>
<dbReference type="GO" id="GO:0008270">
    <property type="term" value="F:zinc ion binding"/>
    <property type="evidence" value="ECO:0007669"/>
    <property type="project" value="UniProtKB-KW"/>
</dbReference>
<feature type="region of interest" description="Disordered" evidence="9">
    <location>
        <begin position="119"/>
        <end position="142"/>
    </location>
</feature>
<evidence type="ECO:0000256" key="1">
    <source>
        <dbReference type="ARBA" id="ARBA00000900"/>
    </source>
</evidence>
<dbReference type="SUPFAM" id="SSF57850">
    <property type="entry name" value="RING/U-box"/>
    <property type="match status" value="1"/>
</dbReference>
<feature type="compositionally biased region" description="Low complexity" evidence="9">
    <location>
        <begin position="307"/>
        <end position="323"/>
    </location>
</feature>
<dbReference type="Gene3D" id="3.30.40.10">
    <property type="entry name" value="Zinc/RING finger domain, C3HC4 (zinc finger)"/>
    <property type="match status" value="1"/>
</dbReference>
<gene>
    <name evidence="11" type="ORF">KP509_26G058500</name>
</gene>
<evidence type="ECO:0000256" key="5">
    <source>
        <dbReference type="ARBA" id="ARBA00022771"/>
    </source>
</evidence>
<feature type="region of interest" description="Disordered" evidence="9">
    <location>
        <begin position="292"/>
        <end position="323"/>
    </location>
</feature>
<keyword evidence="5 8" id="KW-0863">Zinc-finger</keyword>
<dbReference type="PANTHER" id="PTHR22937:SF65">
    <property type="entry name" value="E3 UBIQUITIN-PROTEIN LIGASE ARK2C"/>
    <property type="match status" value="1"/>
</dbReference>
<dbReference type="GO" id="GO:0061630">
    <property type="term" value="F:ubiquitin protein ligase activity"/>
    <property type="evidence" value="ECO:0007669"/>
    <property type="project" value="UniProtKB-EC"/>
</dbReference>
<comment type="caution">
    <text evidence="11">The sequence shown here is derived from an EMBL/GenBank/DDBJ whole genome shotgun (WGS) entry which is preliminary data.</text>
</comment>
<feature type="compositionally biased region" description="Low complexity" evidence="9">
    <location>
        <begin position="236"/>
        <end position="247"/>
    </location>
</feature>
<evidence type="ECO:0000256" key="8">
    <source>
        <dbReference type="PROSITE-ProRule" id="PRU00175"/>
    </source>
</evidence>
<dbReference type="SMART" id="SM00184">
    <property type="entry name" value="RING"/>
    <property type="match status" value="1"/>
</dbReference>
<evidence type="ECO:0000313" key="11">
    <source>
        <dbReference type="EMBL" id="KAH7297200.1"/>
    </source>
</evidence>
<reference evidence="11" key="1">
    <citation type="submission" date="2021-08" db="EMBL/GenBank/DDBJ databases">
        <title>WGS assembly of Ceratopteris richardii.</title>
        <authorList>
            <person name="Marchant D.B."/>
            <person name="Chen G."/>
            <person name="Jenkins J."/>
            <person name="Shu S."/>
            <person name="Leebens-Mack J."/>
            <person name="Grimwood J."/>
            <person name="Schmutz J."/>
            <person name="Soltis P."/>
            <person name="Soltis D."/>
            <person name="Chen Z.-H."/>
        </authorList>
    </citation>
    <scope>NUCLEOTIDE SEQUENCE</scope>
    <source>
        <strain evidence="11">Whitten #5841</strain>
        <tissue evidence="11">Leaf</tissue>
    </source>
</reference>
<keyword evidence="3" id="KW-0808">Transferase</keyword>
<keyword evidence="7" id="KW-0862">Zinc</keyword>
<feature type="compositionally biased region" description="Polar residues" evidence="9">
    <location>
        <begin position="292"/>
        <end position="306"/>
    </location>
</feature>
<evidence type="ECO:0000256" key="7">
    <source>
        <dbReference type="ARBA" id="ARBA00022833"/>
    </source>
</evidence>
<evidence type="ECO:0000256" key="6">
    <source>
        <dbReference type="ARBA" id="ARBA00022786"/>
    </source>
</evidence>